<feature type="region of interest" description="Disordered" evidence="1">
    <location>
        <begin position="297"/>
        <end position="384"/>
    </location>
</feature>
<name>H3GKU2_PHYRM</name>
<dbReference type="InParanoid" id="H3GKU2"/>
<feature type="region of interest" description="Disordered" evidence="1">
    <location>
        <begin position="88"/>
        <end position="110"/>
    </location>
</feature>
<feature type="compositionally biased region" description="Polar residues" evidence="1">
    <location>
        <begin position="42"/>
        <end position="56"/>
    </location>
</feature>
<dbReference type="AlphaFoldDB" id="H3GKU2"/>
<keyword evidence="3" id="KW-1185">Reference proteome</keyword>
<feature type="compositionally biased region" description="Basic residues" evidence="1">
    <location>
        <begin position="30"/>
        <end position="40"/>
    </location>
</feature>
<evidence type="ECO:0000313" key="2">
    <source>
        <dbReference type="EnsemblProtists" id="Phyra76930"/>
    </source>
</evidence>
<evidence type="ECO:0000256" key="1">
    <source>
        <dbReference type="SAM" id="MobiDB-lite"/>
    </source>
</evidence>
<dbReference type="Proteomes" id="UP000005238">
    <property type="component" value="Unassembled WGS sequence"/>
</dbReference>
<dbReference type="EMBL" id="DS566018">
    <property type="status" value="NOT_ANNOTATED_CDS"/>
    <property type="molecule type" value="Genomic_DNA"/>
</dbReference>
<dbReference type="VEuPathDB" id="FungiDB:KRP23_1996"/>
<feature type="compositionally biased region" description="Acidic residues" evidence="1">
    <location>
        <begin position="323"/>
        <end position="351"/>
    </location>
</feature>
<reference evidence="2" key="2">
    <citation type="submission" date="2015-06" db="UniProtKB">
        <authorList>
            <consortium name="EnsemblProtists"/>
        </authorList>
    </citation>
    <scope>IDENTIFICATION</scope>
    <source>
        <strain evidence="2">Pr102</strain>
    </source>
</reference>
<organism evidence="2 3">
    <name type="scientific">Phytophthora ramorum</name>
    <name type="common">Sudden oak death agent</name>
    <dbReference type="NCBI Taxonomy" id="164328"/>
    <lineage>
        <taxon>Eukaryota</taxon>
        <taxon>Sar</taxon>
        <taxon>Stramenopiles</taxon>
        <taxon>Oomycota</taxon>
        <taxon>Peronosporomycetes</taxon>
        <taxon>Peronosporales</taxon>
        <taxon>Peronosporaceae</taxon>
        <taxon>Phytophthora</taxon>
    </lineage>
</organism>
<feature type="compositionally biased region" description="Pro residues" evidence="1">
    <location>
        <begin position="160"/>
        <end position="170"/>
    </location>
</feature>
<feature type="region of interest" description="Disordered" evidence="1">
    <location>
        <begin position="231"/>
        <end position="252"/>
    </location>
</feature>
<feature type="region of interest" description="Disordered" evidence="1">
    <location>
        <begin position="156"/>
        <end position="184"/>
    </location>
</feature>
<dbReference type="OMA" id="FDICMLL"/>
<dbReference type="eggNOG" id="ENOG502SDPJ">
    <property type="taxonomic scope" value="Eukaryota"/>
</dbReference>
<dbReference type="HOGENOM" id="CLU_580734_0_0_1"/>
<dbReference type="VEuPathDB" id="FungiDB:KRP22_8153"/>
<reference evidence="3" key="1">
    <citation type="journal article" date="2006" name="Science">
        <title>Phytophthora genome sequences uncover evolutionary origins and mechanisms of pathogenesis.</title>
        <authorList>
            <person name="Tyler B.M."/>
            <person name="Tripathy S."/>
            <person name="Zhang X."/>
            <person name="Dehal P."/>
            <person name="Jiang R.H."/>
            <person name="Aerts A."/>
            <person name="Arredondo F.D."/>
            <person name="Baxter L."/>
            <person name="Bensasson D."/>
            <person name="Beynon J.L."/>
            <person name="Chapman J."/>
            <person name="Damasceno C.M."/>
            <person name="Dorrance A.E."/>
            <person name="Dou D."/>
            <person name="Dickerman A.W."/>
            <person name="Dubchak I.L."/>
            <person name="Garbelotto M."/>
            <person name="Gijzen M."/>
            <person name="Gordon S.G."/>
            <person name="Govers F."/>
            <person name="Grunwald N.J."/>
            <person name="Huang W."/>
            <person name="Ivors K.L."/>
            <person name="Jones R.W."/>
            <person name="Kamoun S."/>
            <person name="Krampis K."/>
            <person name="Lamour K.H."/>
            <person name="Lee M.K."/>
            <person name="McDonald W.H."/>
            <person name="Medina M."/>
            <person name="Meijer H.J."/>
            <person name="Nordberg E.K."/>
            <person name="Maclean D.J."/>
            <person name="Ospina-Giraldo M.D."/>
            <person name="Morris P.F."/>
            <person name="Phuntumart V."/>
            <person name="Putnam N.H."/>
            <person name="Rash S."/>
            <person name="Rose J.K."/>
            <person name="Sakihama Y."/>
            <person name="Salamov A.A."/>
            <person name="Savidor A."/>
            <person name="Scheuring C.F."/>
            <person name="Smith B.M."/>
            <person name="Sobral B.W."/>
            <person name="Terry A."/>
            <person name="Torto-Alalibo T.A."/>
            <person name="Win J."/>
            <person name="Xu Z."/>
            <person name="Zhang H."/>
            <person name="Grigoriev I.V."/>
            <person name="Rokhsar D.S."/>
            <person name="Boore J.L."/>
        </authorList>
    </citation>
    <scope>NUCLEOTIDE SEQUENCE [LARGE SCALE GENOMIC DNA]</scope>
    <source>
        <strain evidence="3">Pr102</strain>
    </source>
</reference>
<evidence type="ECO:0000313" key="3">
    <source>
        <dbReference type="Proteomes" id="UP000005238"/>
    </source>
</evidence>
<proteinExistence type="predicted"/>
<sequence>MPLRGSASCAAFDVSTRKVPSLALVPRGHLKHATRAKKKVAGSTQLGREALTPSSRTTELLLKTQVTEAFPSPPRPARRHVLGDMLEDAAEEQQEDNEESEEDQADDDGQAELRLGERFLNLMARMARLASQSLGDNPATGPPAARTIARGTTERVLSPVPIPPSPPSPAKSPQKSPLKSPKHVVRDVAKRLPRALQGELTFDICMLLPAPLNERQSPLRSPIRRKRLRKRVRRRRLRRRARRTWQASHASWPPHASADYIVDHSRQDIAGISASRLVERLGERKVNVQSLSRVISMPLPPLNRNSTNLQAAQSSDAASVDEHVEDVDSEHDSEDDDSEQEEEEEDADDESPSEHEETSEPLGSTADTATTPSPREPQELVADKLALPARKRALYHQPAWISPELHAWLVESGLFATKPRRELLP</sequence>
<feature type="region of interest" description="Disordered" evidence="1">
    <location>
        <begin position="30"/>
        <end position="56"/>
    </location>
</feature>
<protein>
    <submittedName>
        <fullName evidence="2">Uncharacterized protein</fullName>
    </submittedName>
</protein>
<dbReference type="EnsemblProtists" id="Phyra76930">
    <property type="protein sequence ID" value="Phyra76930"/>
    <property type="gene ID" value="Phyra76930"/>
</dbReference>
<accession>H3GKU2</accession>
<feature type="compositionally biased region" description="Basic residues" evidence="1">
    <location>
        <begin position="231"/>
        <end position="243"/>
    </location>
</feature>